<comment type="caution">
    <text evidence="1">The sequence shown here is derived from an EMBL/GenBank/DDBJ whole genome shotgun (WGS) entry which is preliminary data.</text>
</comment>
<sequence>MRKINDQQELNLILQRKVGFLRNAGTTAMASTWHNLAKLRPQPGFCGTTIMVVKPRGKQGYDKYFAATEKEIPDNEKRCRWCWPDLA</sequence>
<evidence type="ECO:0000313" key="1">
    <source>
        <dbReference type="EMBL" id="EFH84778.1"/>
    </source>
</evidence>
<keyword evidence="2" id="KW-1185">Reference proteome</keyword>
<accession>D6TX45</accession>
<dbReference type="InParanoid" id="D6TX45"/>
<dbReference type="AlphaFoldDB" id="D6TX45"/>
<dbReference type="EMBL" id="ADVG01000003">
    <property type="protein sequence ID" value="EFH84778.1"/>
    <property type="molecule type" value="Genomic_DNA"/>
</dbReference>
<evidence type="ECO:0000313" key="2">
    <source>
        <dbReference type="Proteomes" id="UP000004508"/>
    </source>
</evidence>
<dbReference type="Proteomes" id="UP000004508">
    <property type="component" value="Unassembled WGS sequence"/>
</dbReference>
<organism evidence="1 2">
    <name type="scientific">Ktedonobacter racemifer DSM 44963</name>
    <dbReference type="NCBI Taxonomy" id="485913"/>
    <lineage>
        <taxon>Bacteria</taxon>
        <taxon>Bacillati</taxon>
        <taxon>Chloroflexota</taxon>
        <taxon>Ktedonobacteria</taxon>
        <taxon>Ktedonobacterales</taxon>
        <taxon>Ktedonobacteraceae</taxon>
        <taxon>Ktedonobacter</taxon>
    </lineage>
</organism>
<reference evidence="1 2" key="1">
    <citation type="journal article" date="2011" name="Stand. Genomic Sci.">
        <title>Non-contiguous finished genome sequence and contextual data of the filamentous soil bacterium Ktedonobacter racemifer type strain (SOSP1-21).</title>
        <authorList>
            <person name="Chang Y.J."/>
            <person name="Land M."/>
            <person name="Hauser L."/>
            <person name="Chertkov O."/>
            <person name="Del Rio T.G."/>
            <person name="Nolan M."/>
            <person name="Copeland A."/>
            <person name="Tice H."/>
            <person name="Cheng J.F."/>
            <person name="Lucas S."/>
            <person name="Han C."/>
            <person name="Goodwin L."/>
            <person name="Pitluck S."/>
            <person name="Ivanova N."/>
            <person name="Ovchinikova G."/>
            <person name="Pati A."/>
            <person name="Chen A."/>
            <person name="Palaniappan K."/>
            <person name="Mavromatis K."/>
            <person name="Liolios K."/>
            <person name="Brettin T."/>
            <person name="Fiebig A."/>
            <person name="Rohde M."/>
            <person name="Abt B."/>
            <person name="Goker M."/>
            <person name="Detter J.C."/>
            <person name="Woyke T."/>
            <person name="Bristow J."/>
            <person name="Eisen J.A."/>
            <person name="Markowitz V."/>
            <person name="Hugenholtz P."/>
            <person name="Kyrpides N.C."/>
            <person name="Klenk H.P."/>
            <person name="Lapidus A."/>
        </authorList>
    </citation>
    <scope>NUCLEOTIDE SEQUENCE [LARGE SCALE GENOMIC DNA]</scope>
    <source>
        <strain evidence="2">DSM 44963</strain>
    </source>
</reference>
<gene>
    <name evidence="1" type="ORF">Krac_5883</name>
</gene>
<protein>
    <submittedName>
        <fullName evidence="1">Uncharacterized protein</fullName>
    </submittedName>
</protein>
<dbReference type="STRING" id="485913.Krac_5883"/>
<name>D6TX45_KTERA</name>
<proteinExistence type="predicted"/>